<protein>
    <submittedName>
        <fullName evidence="3">PH domain-containing protein</fullName>
    </submittedName>
</protein>
<evidence type="ECO:0000313" key="4">
    <source>
        <dbReference type="Proteomes" id="UP000541857"/>
    </source>
</evidence>
<evidence type="ECO:0000313" key="3">
    <source>
        <dbReference type="EMBL" id="MBA6154179.1"/>
    </source>
</evidence>
<name>A0A7W2M7K0_9FLAO</name>
<sequence>MFSNQQINLDTLPSIADVDLKPISKQYLKIIIFNRLVFYGIIGFVLFIAKIKVSHPNFQLIFWYLFSAVLLFCILNLMGAIFAFKKRKYAIRTHDVIYSKGLLVNSISVIPVSRIQHLEISRSWLARRFNLGTLKIYTAGDSGIDLRIPGLKYVEAKQINDFLSSKINGAD</sequence>
<organism evidence="3 4">
    <name type="scientific">Gelidibacter maritimus</name>
    <dbReference type="NCBI Taxonomy" id="2761487"/>
    <lineage>
        <taxon>Bacteria</taxon>
        <taxon>Pseudomonadati</taxon>
        <taxon>Bacteroidota</taxon>
        <taxon>Flavobacteriia</taxon>
        <taxon>Flavobacteriales</taxon>
        <taxon>Flavobacteriaceae</taxon>
        <taxon>Gelidibacter</taxon>
    </lineage>
</organism>
<keyword evidence="1" id="KW-1133">Transmembrane helix</keyword>
<accession>A0A7W2M7K0</accession>
<evidence type="ECO:0000259" key="2">
    <source>
        <dbReference type="Pfam" id="PF03703"/>
    </source>
</evidence>
<reference evidence="3 4" key="1">
    <citation type="submission" date="2020-07" db="EMBL/GenBank/DDBJ databases">
        <title>Bacterium isolated from marine sediment.</title>
        <authorList>
            <person name="Shang D."/>
        </authorList>
    </citation>
    <scope>NUCLEOTIDE SEQUENCE [LARGE SCALE GENOMIC DNA]</scope>
    <source>
        <strain evidence="3 4">F6074</strain>
    </source>
</reference>
<dbReference type="Proteomes" id="UP000541857">
    <property type="component" value="Unassembled WGS sequence"/>
</dbReference>
<keyword evidence="4" id="KW-1185">Reference proteome</keyword>
<dbReference type="PANTHER" id="PTHR34473:SF2">
    <property type="entry name" value="UPF0699 TRANSMEMBRANE PROTEIN YDBT"/>
    <property type="match status" value="1"/>
</dbReference>
<gene>
    <name evidence="3" type="ORF">H3Z82_15745</name>
</gene>
<dbReference type="EMBL" id="JACGLT010000015">
    <property type="protein sequence ID" value="MBA6154179.1"/>
    <property type="molecule type" value="Genomic_DNA"/>
</dbReference>
<feature type="domain" description="YdbS-like PH" evidence="2">
    <location>
        <begin position="87"/>
        <end position="161"/>
    </location>
</feature>
<evidence type="ECO:0000256" key="1">
    <source>
        <dbReference type="SAM" id="Phobius"/>
    </source>
</evidence>
<comment type="caution">
    <text evidence="3">The sequence shown here is derived from an EMBL/GenBank/DDBJ whole genome shotgun (WGS) entry which is preliminary data.</text>
</comment>
<dbReference type="RefSeq" id="WP_182206459.1">
    <property type="nucleotide sequence ID" value="NZ_JACGLT010000015.1"/>
</dbReference>
<feature type="transmembrane region" description="Helical" evidence="1">
    <location>
        <begin position="30"/>
        <end position="49"/>
    </location>
</feature>
<proteinExistence type="predicted"/>
<dbReference type="InterPro" id="IPR005182">
    <property type="entry name" value="YdbS-like_PH"/>
</dbReference>
<dbReference type="Pfam" id="PF03703">
    <property type="entry name" value="bPH_2"/>
    <property type="match status" value="1"/>
</dbReference>
<dbReference type="AlphaFoldDB" id="A0A7W2M7K0"/>
<dbReference type="PANTHER" id="PTHR34473">
    <property type="entry name" value="UPF0699 TRANSMEMBRANE PROTEIN YDBS"/>
    <property type="match status" value="1"/>
</dbReference>
<feature type="transmembrane region" description="Helical" evidence="1">
    <location>
        <begin position="61"/>
        <end position="84"/>
    </location>
</feature>
<keyword evidence="1" id="KW-0812">Transmembrane</keyword>
<keyword evidence="1" id="KW-0472">Membrane</keyword>